<dbReference type="InterPro" id="IPR036413">
    <property type="entry name" value="YaeB-like_sf"/>
</dbReference>
<organism evidence="4 5">
    <name type="scientific">Ferrimonas pelagia</name>
    <dbReference type="NCBI Taxonomy" id="1177826"/>
    <lineage>
        <taxon>Bacteria</taxon>
        <taxon>Pseudomonadati</taxon>
        <taxon>Pseudomonadota</taxon>
        <taxon>Gammaproteobacteria</taxon>
        <taxon>Alteromonadales</taxon>
        <taxon>Ferrimonadaceae</taxon>
        <taxon>Ferrimonas</taxon>
    </lineage>
</organism>
<dbReference type="PROSITE" id="PS01318">
    <property type="entry name" value="TSAA_1"/>
    <property type="match status" value="1"/>
</dbReference>
<dbReference type="EMBL" id="BAABJZ010000006">
    <property type="protein sequence ID" value="GAA4874368.1"/>
    <property type="molecule type" value="Genomic_DNA"/>
</dbReference>
<dbReference type="NCBIfam" id="TIGR00104">
    <property type="entry name" value="tRNA_TsaA"/>
    <property type="match status" value="1"/>
</dbReference>
<dbReference type="InterPro" id="IPR036414">
    <property type="entry name" value="YaeB_N_sf"/>
</dbReference>
<evidence type="ECO:0000256" key="2">
    <source>
        <dbReference type="ARBA" id="ARBA00033753"/>
    </source>
</evidence>
<dbReference type="Gene3D" id="2.40.30.70">
    <property type="entry name" value="YaeB-like"/>
    <property type="match status" value="1"/>
</dbReference>
<evidence type="ECO:0000313" key="5">
    <source>
        <dbReference type="Proteomes" id="UP001499988"/>
    </source>
</evidence>
<dbReference type="Gene3D" id="3.30.2310.10">
    <property type="entry name" value="YaeB-like"/>
    <property type="match status" value="1"/>
</dbReference>
<sequence length="235" mass="25928">MSHSLEPIALCRSPYKEKFAIPRQPNLVPAAIGRLELQGDCNRAECLRGLEQFSHLWLIFSFHQNLAQGWKPMVRPPRLGGNARIGVFASRATFRPNGLGMSVVKLHRIGQQGKLHFVEIAGLDLLDGTPIYDIKPYIPYSDAVPEAAGGYASEAPTPMPMQILPQALAAMAAAEQAHPGFTQLAEQVLAQDPRPAYQANAEPDEAREYGVRLHDRDLRWQVRQGCNCVTDVVAL</sequence>
<protein>
    <submittedName>
        <fullName evidence="4">tRNA (N6-threonylcarbamoyladenosine(37)-N6)-methyltransferase TrmO</fullName>
    </submittedName>
</protein>
<dbReference type="InterPro" id="IPR040372">
    <property type="entry name" value="YaeB-like"/>
</dbReference>
<comment type="similarity">
    <text evidence="2">Belongs to the tRNA methyltransferase O family.</text>
</comment>
<dbReference type="PROSITE" id="PS51668">
    <property type="entry name" value="TSAA_2"/>
    <property type="match status" value="1"/>
</dbReference>
<evidence type="ECO:0000256" key="1">
    <source>
        <dbReference type="ARBA" id="ARBA00022691"/>
    </source>
</evidence>
<dbReference type="Pfam" id="PF01980">
    <property type="entry name" value="TrmO_N"/>
    <property type="match status" value="1"/>
</dbReference>
<proteinExistence type="inferred from homology"/>
<accession>A0ABP9ED09</accession>
<dbReference type="InterPro" id="IPR023370">
    <property type="entry name" value="TrmO-like_N"/>
</dbReference>
<dbReference type="PANTHER" id="PTHR12818:SF0">
    <property type="entry name" value="TRNA (ADENINE(37)-N6)-METHYLTRANSFERASE"/>
    <property type="match status" value="1"/>
</dbReference>
<evidence type="ECO:0000313" key="4">
    <source>
        <dbReference type="EMBL" id="GAA4874368.1"/>
    </source>
</evidence>
<reference evidence="5" key="1">
    <citation type="journal article" date="2019" name="Int. J. Syst. Evol. Microbiol.">
        <title>The Global Catalogue of Microorganisms (GCM) 10K type strain sequencing project: providing services to taxonomists for standard genome sequencing and annotation.</title>
        <authorList>
            <consortium name="The Broad Institute Genomics Platform"/>
            <consortium name="The Broad Institute Genome Sequencing Center for Infectious Disease"/>
            <person name="Wu L."/>
            <person name="Ma J."/>
        </authorList>
    </citation>
    <scope>NUCLEOTIDE SEQUENCE [LARGE SCALE GENOMIC DNA]</scope>
    <source>
        <strain evidence="5">JCM 18401</strain>
    </source>
</reference>
<dbReference type="InterPro" id="IPR041369">
    <property type="entry name" value="TrmO_C"/>
</dbReference>
<evidence type="ECO:0000259" key="3">
    <source>
        <dbReference type="PROSITE" id="PS51668"/>
    </source>
</evidence>
<dbReference type="RefSeq" id="WP_345332873.1">
    <property type="nucleotide sequence ID" value="NZ_BAABJZ010000006.1"/>
</dbReference>
<dbReference type="PANTHER" id="PTHR12818">
    <property type="entry name" value="TRNA (ADENINE(37)-N6)-METHYLTRANSFERASE"/>
    <property type="match status" value="1"/>
</dbReference>
<dbReference type="CDD" id="cd09281">
    <property type="entry name" value="UPF0066"/>
    <property type="match status" value="1"/>
</dbReference>
<keyword evidence="5" id="KW-1185">Reference proteome</keyword>
<dbReference type="Pfam" id="PF18389">
    <property type="entry name" value="TrmO_C"/>
    <property type="match status" value="1"/>
</dbReference>
<gene>
    <name evidence="4" type="primary">tsaA</name>
    <name evidence="4" type="ORF">GCM10023333_04070</name>
</gene>
<dbReference type="Proteomes" id="UP001499988">
    <property type="component" value="Unassembled WGS sequence"/>
</dbReference>
<dbReference type="InterPro" id="IPR023368">
    <property type="entry name" value="UPF0066_cons_site"/>
</dbReference>
<keyword evidence="1" id="KW-0949">S-adenosyl-L-methionine</keyword>
<name>A0ABP9ED09_9GAMM</name>
<comment type="caution">
    <text evidence="4">The sequence shown here is derived from an EMBL/GenBank/DDBJ whole genome shotgun (WGS) entry which is preliminary data.</text>
</comment>
<dbReference type="SUPFAM" id="SSF118196">
    <property type="entry name" value="YaeB-like"/>
    <property type="match status" value="1"/>
</dbReference>
<feature type="domain" description="TsaA-like" evidence="3">
    <location>
        <begin position="5"/>
        <end position="146"/>
    </location>
</feature>